<comment type="function">
    <text evidence="10">Tyrosine protein phosphatase which functions as a dosage-dependent inducer of mitotic progression.</text>
</comment>
<evidence type="ECO:0000313" key="13">
    <source>
        <dbReference type="Proteomes" id="UP000322225"/>
    </source>
</evidence>
<dbReference type="PANTHER" id="PTHR10828">
    <property type="entry name" value="M-PHASE INDUCER PHOSPHATASE DUAL SPECIFICITY PHOSPHATASE CDC25"/>
    <property type="match status" value="1"/>
</dbReference>
<dbReference type="Gene3D" id="3.40.250.10">
    <property type="entry name" value="Rhodanese-like domain"/>
    <property type="match status" value="1"/>
</dbReference>
<comment type="similarity">
    <text evidence="1 10">Belongs to the MPI phosphatase family.</text>
</comment>
<feature type="region of interest" description="Disordered" evidence="11">
    <location>
        <begin position="325"/>
        <end position="351"/>
    </location>
</feature>
<evidence type="ECO:0000256" key="10">
    <source>
        <dbReference type="RuleBase" id="RU368028"/>
    </source>
</evidence>
<dbReference type="InterPro" id="IPR001763">
    <property type="entry name" value="Rhodanese-like_dom"/>
</dbReference>
<dbReference type="GO" id="GO:0005634">
    <property type="term" value="C:nucleus"/>
    <property type="evidence" value="ECO:0007669"/>
    <property type="project" value="TreeGrafter"/>
</dbReference>
<keyword evidence="7 10" id="KW-0131">Cell cycle</keyword>
<dbReference type="GO" id="GO:0005737">
    <property type="term" value="C:cytoplasm"/>
    <property type="evidence" value="ECO:0007669"/>
    <property type="project" value="TreeGrafter"/>
</dbReference>
<evidence type="ECO:0000256" key="9">
    <source>
        <dbReference type="ARBA" id="ARBA00067190"/>
    </source>
</evidence>
<keyword evidence="3 10" id="KW-0132">Cell division</keyword>
<feature type="region of interest" description="Disordered" evidence="11">
    <location>
        <begin position="217"/>
        <end position="245"/>
    </location>
</feature>
<feature type="region of interest" description="Disordered" evidence="11">
    <location>
        <begin position="447"/>
        <end position="473"/>
    </location>
</feature>
<feature type="region of interest" description="Disordered" evidence="11">
    <location>
        <begin position="393"/>
        <end position="414"/>
    </location>
</feature>
<proteinExistence type="inferred from homology"/>
<dbReference type="FunFam" id="3.40.250.10:FF:000021">
    <property type="entry name" value="M-phase inducer phosphatase cdc-25.2"/>
    <property type="match status" value="1"/>
</dbReference>
<protein>
    <recommendedName>
        <fullName evidence="9 10">M-phase inducer phosphatase</fullName>
        <ecNumber evidence="2 10">3.1.3.48</ecNumber>
    </recommendedName>
</protein>
<evidence type="ECO:0000256" key="6">
    <source>
        <dbReference type="ARBA" id="ARBA00022912"/>
    </source>
</evidence>
<evidence type="ECO:0000313" key="12">
    <source>
        <dbReference type="EMBL" id="WWD16520.1"/>
    </source>
</evidence>
<feature type="region of interest" description="Disordered" evidence="11">
    <location>
        <begin position="262"/>
        <end position="310"/>
    </location>
</feature>
<dbReference type="EMBL" id="CP144052">
    <property type="protein sequence ID" value="WWD16520.1"/>
    <property type="molecule type" value="Genomic_DNA"/>
</dbReference>
<dbReference type="SMART" id="SM00450">
    <property type="entry name" value="RHOD"/>
    <property type="match status" value="1"/>
</dbReference>
<evidence type="ECO:0000256" key="5">
    <source>
        <dbReference type="ARBA" id="ARBA00022801"/>
    </source>
</evidence>
<feature type="region of interest" description="Disordered" evidence="11">
    <location>
        <begin position="1"/>
        <end position="32"/>
    </location>
</feature>
<dbReference type="GeneID" id="43586713"/>
<feature type="compositionally biased region" description="Low complexity" evidence="11">
    <location>
        <begin position="1"/>
        <end position="19"/>
    </location>
</feature>
<evidence type="ECO:0000256" key="7">
    <source>
        <dbReference type="ARBA" id="ARBA00023306"/>
    </source>
</evidence>
<dbReference type="CDD" id="cd01530">
    <property type="entry name" value="Cdc25"/>
    <property type="match status" value="1"/>
</dbReference>
<dbReference type="InterPro" id="IPR000751">
    <property type="entry name" value="MPI_Phosphatase"/>
</dbReference>
<dbReference type="GO" id="GO:0004725">
    <property type="term" value="F:protein tyrosine phosphatase activity"/>
    <property type="evidence" value="ECO:0007669"/>
    <property type="project" value="UniProtKB-UniRule"/>
</dbReference>
<name>A0A5M6C5H8_9TREE</name>
<dbReference type="GO" id="GO:0010971">
    <property type="term" value="P:positive regulation of G2/M transition of mitotic cell cycle"/>
    <property type="evidence" value="ECO:0007669"/>
    <property type="project" value="TreeGrafter"/>
</dbReference>
<evidence type="ECO:0000256" key="11">
    <source>
        <dbReference type="SAM" id="MobiDB-lite"/>
    </source>
</evidence>
<gene>
    <name evidence="12" type="ORF">CI109_100947</name>
</gene>
<keyword evidence="5 10" id="KW-0378">Hydrolase</keyword>
<dbReference type="OrthoDB" id="26523at2759"/>
<organism evidence="12 13">
    <name type="scientific">Kwoniella shandongensis</name>
    <dbReference type="NCBI Taxonomy" id="1734106"/>
    <lineage>
        <taxon>Eukaryota</taxon>
        <taxon>Fungi</taxon>
        <taxon>Dikarya</taxon>
        <taxon>Basidiomycota</taxon>
        <taxon>Agaricomycotina</taxon>
        <taxon>Tremellomycetes</taxon>
        <taxon>Tremellales</taxon>
        <taxon>Cryptococcaceae</taxon>
        <taxon>Kwoniella</taxon>
    </lineage>
</organism>
<keyword evidence="13" id="KW-1185">Reference proteome</keyword>
<sequence length="771" mass="81870">MDAFSSSPLMESFPSSRFPSPVPSPTRTDTDLPIEVDQSFNSSMSFGDTSPYFSPTPAMNKMSGISPLPIKATSSTFLSPSPAFSLKPRRPDPVPIQCNTSFSPSKKSMDMGEPVKVMGARPLGQGRAFGRELSTNVMQRSAGPATTKLNKGKMLPPALPDGKTFIRPRGGLPMQWTSSNDETGRPKMGLQAGIMRRETEPVMSLSPCSVASTSVSDEFGMDIDSPAMRSRRGASKSASPAFSGAASFSGSPGLGSFFCDSPAAPSQAAPAKRRSLITGSPASPSSGSPSAKRTSLGLGMTRPPLDKTASSSAMLFGGARANTLASRRAPQFKRPTLGPLSAGPSNDQAQRTASAISAFPILYGPPKTTLGQSGTFPRGAVAPMRRAFSVCDQNKAHETEEDESEYEASPSMAGTHAEYARRYGPRVTPRVDGSPGGKAVRASIAVSGEGAASPAGNKGKKPSPYGPGGLPGFGDNEMDGKILPCHKVKEDGLVRITPNTLDDLLAGKYTDKVKRYHIIDCRFDYEYAGGHIAGAINVKSMDALDQLLLSESAGVHANGDDLPVPSRSGELGDGEQVVLVFHCEFSAKRAPTFAKHLRSRDRLINNALYPKIFYPEVYILEGGYCGFYQTQPDRCDPKGYTPMDDPKHFERRNSDLHDFRKFSRTRSFTYGEQPSQPSRALPPCPPLAFAAASAATARRQGSTIAEEEHEHESSPSHGDTSAEMGSGTEASPCARAVSMGQPPIFGSAKSRALGRVGFSRVASYAGTGIRH</sequence>
<dbReference type="GO" id="GO:0000086">
    <property type="term" value="P:G2/M transition of mitotic cell cycle"/>
    <property type="evidence" value="ECO:0007669"/>
    <property type="project" value="TreeGrafter"/>
</dbReference>
<dbReference type="Proteomes" id="UP000322225">
    <property type="component" value="Chromosome 2"/>
</dbReference>
<dbReference type="GO" id="GO:0051301">
    <property type="term" value="P:cell division"/>
    <property type="evidence" value="ECO:0007669"/>
    <property type="project" value="UniProtKB-UniRule"/>
</dbReference>
<feature type="compositionally biased region" description="Low complexity" evidence="11">
    <location>
        <begin position="279"/>
        <end position="291"/>
    </location>
</feature>
<dbReference type="PROSITE" id="PS50206">
    <property type="entry name" value="RHODANESE_3"/>
    <property type="match status" value="1"/>
</dbReference>
<dbReference type="RefSeq" id="XP_031862938.1">
    <property type="nucleotide sequence ID" value="XM_032002599.1"/>
</dbReference>
<accession>A0A5M6C5H8</accession>
<evidence type="ECO:0000256" key="2">
    <source>
        <dbReference type="ARBA" id="ARBA00013064"/>
    </source>
</evidence>
<evidence type="ECO:0000256" key="3">
    <source>
        <dbReference type="ARBA" id="ARBA00022618"/>
    </source>
</evidence>
<reference evidence="12" key="2">
    <citation type="submission" date="2024-01" db="EMBL/GenBank/DDBJ databases">
        <title>Comparative genomics of Cryptococcus and Kwoniella reveals pathogenesis evolution and contrasting modes of karyotype evolution via chromosome fusion or intercentromeric recombination.</title>
        <authorList>
            <person name="Coelho M.A."/>
            <person name="David-Palma M."/>
            <person name="Shea T."/>
            <person name="Bowers K."/>
            <person name="McGinley-Smith S."/>
            <person name="Mohammad A.W."/>
            <person name="Gnirke A."/>
            <person name="Yurkov A.M."/>
            <person name="Nowrousian M."/>
            <person name="Sun S."/>
            <person name="Cuomo C.A."/>
            <person name="Heitman J."/>
        </authorList>
    </citation>
    <scope>NUCLEOTIDE SEQUENCE</scope>
    <source>
        <strain evidence="12">CBS 12478</strain>
    </source>
</reference>
<dbReference type="EC" id="3.1.3.48" evidence="2 10"/>
<comment type="catalytic activity">
    <reaction evidence="8 10">
        <text>O-phospho-L-tyrosyl-[protein] + H2O = L-tyrosyl-[protein] + phosphate</text>
        <dbReference type="Rhea" id="RHEA:10684"/>
        <dbReference type="Rhea" id="RHEA-COMP:10136"/>
        <dbReference type="Rhea" id="RHEA-COMP:20101"/>
        <dbReference type="ChEBI" id="CHEBI:15377"/>
        <dbReference type="ChEBI" id="CHEBI:43474"/>
        <dbReference type="ChEBI" id="CHEBI:46858"/>
        <dbReference type="ChEBI" id="CHEBI:61978"/>
        <dbReference type="EC" id="3.1.3.48"/>
    </reaction>
</comment>
<dbReference type="InterPro" id="IPR036873">
    <property type="entry name" value="Rhodanese-like_dom_sf"/>
</dbReference>
<reference evidence="12" key="1">
    <citation type="submission" date="2017-08" db="EMBL/GenBank/DDBJ databases">
        <authorList>
            <person name="Cuomo C."/>
            <person name="Billmyre B."/>
            <person name="Heitman J."/>
        </authorList>
    </citation>
    <scope>NUCLEOTIDE SEQUENCE</scope>
    <source>
        <strain evidence="12">CBS 12478</strain>
    </source>
</reference>
<evidence type="ECO:0000256" key="4">
    <source>
        <dbReference type="ARBA" id="ARBA00022776"/>
    </source>
</evidence>
<evidence type="ECO:0000256" key="1">
    <source>
        <dbReference type="ARBA" id="ARBA00011065"/>
    </source>
</evidence>
<feature type="region of interest" description="Disordered" evidence="11">
    <location>
        <begin position="163"/>
        <end position="186"/>
    </location>
</feature>
<dbReference type="KEGG" id="ksn:43586713"/>
<dbReference type="Pfam" id="PF00581">
    <property type="entry name" value="Rhodanese"/>
    <property type="match status" value="1"/>
</dbReference>
<dbReference type="SUPFAM" id="SSF52821">
    <property type="entry name" value="Rhodanese/Cell cycle control phosphatase"/>
    <property type="match status" value="1"/>
</dbReference>
<feature type="compositionally biased region" description="Low complexity" evidence="11">
    <location>
        <begin position="235"/>
        <end position="245"/>
    </location>
</feature>
<keyword evidence="6 10" id="KW-0904">Protein phosphatase</keyword>
<dbReference type="PANTHER" id="PTHR10828:SF17">
    <property type="entry name" value="PROTEIN-TYROSINE-PHOSPHATASE"/>
    <property type="match status" value="1"/>
</dbReference>
<dbReference type="AlphaFoldDB" id="A0A5M6C5H8"/>
<dbReference type="PRINTS" id="PR00716">
    <property type="entry name" value="MPIPHPHTASE"/>
</dbReference>
<dbReference type="GO" id="GO:0110032">
    <property type="term" value="P:positive regulation of G2/MI transition of meiotic cell cycle"/>
    <property type="evidence" value="ECO:0007669"/>
    <property type="project" value="TreeGrafter"/>
</dbReference>
<keyword evidence="4 10" id="KW-0498">Mitosis</keyword>
<evidence type="ECO:0000256" key="8">
    <source>
        <dbReference type="ARBA" id="ARBA00051722"/>
    </source>
</evidence>
<feature type="region of interest" description="Disordered" evidence="11">
    <location>
        <begin position="695"/>
        <end position="738"/>
    </location>
</feature>